<organism evidence="2 3">
    <name type="scientific">Symbiodinium microadriaticum</name>
    <name type="common">Dinoflagellate</name>
    <name type="synonym">Zooxanthella microadriatica</name>
    <dbReference type="NCBI Taxonomy" id="2951"/>
    <lineage>
        <taxon>Eukaryota</taxon>
        <taxon>Sar</taxon>
        <taxon>Alveolata</taxon>
        <taxon>Dinophyceae</taxon>
        <taxon>Suessiales</taxon>
        <taxon>Symbiodiniaceae</taxon>
        <taxon>Symbiodinium</taxon>
    </lineage>
</organism>
<feature type="compositionally biased region" description="Basic and acidic residues" evidence="1">
    <location>
        <begin position="364"/>
        <end position="376"/>
    </location>
</feature>
<dbReference type="Proteomes" id="UP000186817">
    <property type="component" value="Unassembled WGS sequence"/>
</dbReference>
<dbReference type="AlphaFoldDB" id="A0A1Q9DN92"/>
<protein>
    <submittedName>
        <fullName evidence="2">Uncharacterized protein</fullName>
    </submittedName>
</protein>
<feature type="region of interest" description="Disordered" evidence="1">
    <location>
        <begin position="623"/>
        <end position="645"/>
    </location>
</feature>
<feature type="region of interest" description="Disordered" evidence="1">
    <location>
        <begin position="328"/>
        <end position="415"/>
    </location>
</feature>
<reference evidence="2 3" key="1">
    <citation type="submission" date="2016-02" db="EMBL/GenBank/DDBJ databases">
        <title>Genome analysis of coral dinoflagellate symbionts highlights evolutionary adaptations to a symbiotic lifestyle.</title>
        <authorList>
            <person name="Aranda M."/>
            <person name="Li Y."/>
            <person name="Liew Y.J."/>
            <person name="Baumgarten S."/>
            <person name="Simakov O."/>
            <person name="Wilson M."/>
            <person name="Piel J."/>
            <person name="Ashoor H."/>
            <person name="Bougouffa S."/>
            <person name="Bajic V.B."/>
            <person name="Ryu T."/>
            <person name="Ravasi T."/>
            <person name="Bayer T."/>
            <person name="Micklem G."/>
            <person name="Kim H."/>
            <person name="Bhak J."/>
            <person name="Lajeunesse T.C."/>
            <person name="Voolstra C.R."/>
        </authorList>
    </citation>
    <scope>NUCLEOTIDE SEQUENCE [LARGE SCALE GENOMIC DNA]</scope>
    <source>
        <strain evidence="2 3">CCMP2467</strain>
    </source>
</reference>
<dbReference type="EMBL" id="LSRX01000460">
    <property type="protein sequence ID" value="OLP96619.1"/>
    <property type="molecule type" value="Genomic_DNA"/>
</dbReference>
<accession>A0A1Q9DN92</accession>
<dbReference type="OrthoDB" id="437539at2759"/>
<keyword evidence="3" id="KW-1185">Reference proteome</keyword>
<comment type="caution">
    <text evidence="2">The sequence shown here is derived from an EMBL/GenBank/DDBJ whole genome shotgun (WGS) entry which is preliminary data.</text>
</comment>
<gene>
    <name evidence="2" type="ORF">AK812_SmicGene21120</name>
</gene>
<name>A0A1Q9DN92_SYMMI</name>
<evidence type="ECO:0000256" key="1">
    <source>
        <dbReference type="SAM" id="MobiDB-lite"/>
    </source>
</evidence>
<sequence>MSIGSSRLSVEQHGEEEWIVVEAPEPEATEDKPVELVPSSDGAPLHLVRRSRLSTIGAWTPERRIERAFTLGQQDCQAVLDGTGQQAKDSFPIASAIYCILYEPSGNWPRITRSIQRFYEEVKVSTDGKAPGRYSQWRPGFYTRGILNLHVVGSESGNVDLLILKWGDAAFLAVPLRVCRQGVILALPKEAIPEDTLEDAMDGPGDGLVGPHLLTTVNSQASDEEEGHVIELLIVEFAMPVRLQLDRKTPRTRRQFVGFVGDHTILPDFGEINEIVSSWVEGGEARLEDYFTAAEEAPPAQPGDQNLAILAQLQELQATMDRRFQELESRVPQAVVPASQGSVRAPPTRPSNKGGGEEPNGPGPRDRNRALLESVREQAGPPPPRLADEPGRGAETARQGAHLRKLVEDVDPETSSVDDLMKLALLKMVQGTKSKKGRRLPGLPNLEDSSDSERGEGEQSWSSTSKGGRGIEAVERLNQAMKSYPDAYSERMEARMAKAVESAELLPTVPMLFARSCRKSRTAGYCLQGFANVHRLLLENKPQQARLQVLRIMGALEQFLIDENWLVASRLTGMEEPPWGHWATQDLGALRRQYVYSRLAESTWIGALINELKEEEWLTKKKFAAATPKPKAKGGGGGERRKRDREHRFLSWAAPDVPRRGAPLGEPHLKTGADDDAATVLGPLEFLEDWCRFLEGADLYRDPVPYPESGFLEGVMIDDHLGLQLLKRLPSMKRTLEQPARDQEVFASSASAYDYANLMAHPKKKQRRSLHVKAWGAEIEGGRGLVGPARRRLFALSRLSAESAKPGSLDLGEETCPRIPVPPWLWKLRTHIDVLCEWLEEFMITMFLEHKSRRAASDLALPGDHFDDEVIYVRMGQPKTRHRAAASQHVRVDHPGVASWVADVLPSTPAWRKIWNGSWAAFKLRFDALQTEVLESTPCLPSSLRPGAATFLFRSWDENLPRLQWRGRWKSFRMLETYVQELGATEVKVGTLLCLQFLA</sequence>
<evidence type="ECO:0000313" key="3">
    <source>
        <dbReference type="Proteomes" id="UP000186817"/>
    </source>
</evidence>
<evidence type="ECO:0000313" key="2">
    <source>
        <dbReference type="EMBL" id="OLP96619.1"/>
    </source>
</evidence>
<feature type="region of interest" description="Disordered" evidence="1">
    <location>
        <begin position="432"/>
        <end position="471"/>
    </location>
</feature>
<proteinExistence type="predicted"/>